<dbReference type="Proteomes" id="UP000069940">
    <property type="component" value="Unassembled WGS sequence"/>
</dbReference>
<dbReference type="EnsemblMetazoa" id="AALFPA23_022903.R34038">
    <property type="protein sequence ID" value="AALFPA23_022903.P34038"/>
    <property type="gene ID" value="AALFPA23_022903"/>
</dbReference>
<dbReference type="GeneID" id="109414371"/>
<evidence type="ECO:0000256" key="2">
    <source>
        <dbReference type="SAM" id="Phobius"/>
    </source>
</evidence>
<dbReference type="EnsemblMetazoa" id="AALFPA23_022903.R34035">
    <property type="protein sequence ID" value="AALFPA23_022903.P34035"/>
    <property type="gene ID" value="AALFPA23_022903"/>
</dbReference>
<dbReference type="RefSeq" id="XP_062709097.1">
    <property type="nucleotide sequence ID" value="XM_062853113.1"/>
</dbReference>
<dbReference type="EnsemblMetazoa" id="AALFPA23_022903.R34034">
    <property type="protein sequence ID" value="AALFPA23_022903.P34034"/>
    <property type="gene ID" value="AALFPA23_022903"/>
</dbReference>
<dbReference type="RefSeq" id="XP_062709099.1">
    <property type="nucleotide sequence ID" value="XM_062853115.1"/>
</dbReference>
<protein>
    <submittedName>
        <fullName evidence="3">Uncharacterized protein</fullName>
    </submittedName>
</protein>
<feature type="region of interest" description="Disordered" evidence="1">
    <location>
        <begin position="102"/>
        <end position="159"/>
    </location>
</feature>
<reference evidence="4" key="1">
    <citation type="journal article" date="2015" name="Proc. Natl. Acad. Sci. U.S.A.">
        <title>Genome sequence of the Asian Tiger mosquito, Aedes albopictus, reveals insights into its biology, genetics, and evolution.</title>
        <authorList>
            <person name="Chen X.G."/>
            <person name="Jiang X."/>
            <person name="Gu J."/>
            <person name="Xu M."/>
            <person name="Wu Y."/>
            <person name="Deng Y."/>
            <person name="Zhang C."/>
            <person name="Bonizzoni M."/>
            <person name="Dermauw W."/>
            <person name="Vontas J."/>
            <person name="Armbruster P."/>
            <person name="Huang X."/>
            <person name="Yang Y."/>
            <person name="Zhang H."/>
            <person name="He W."/>
            <person name="Peng H."/>
            <person name="Liu Y."/>
            <person name="Wu K."/>
            <person name="Chen J."/>
            <person name="Lirakis M."/>
            <person name="Topalis P."/>
            <person name="Van Leeuwen T."/>
            <person name="Hall A.B."/>
            <person name="Jiang X."/>
            <person name="Thorpe C."/>
            <person name="Mueller R.L."/>
            <person name="Sun C."/>
            <person name="Waterhouse R.M."/>
            <person name="Yan G."/>
            <person name="Tu Z.J."/>
            <person name="Fang X."/>
            <person name="James A.A."/>
        </authorList>
    </citation>
    <scope>NUCLEOTIDE SEQUENCE [LARGE SCALE GENOMIC DNA]</scope>
    <source>
        <strain evidence="4">Foshan</strain>
    </source>
</reference>
<dbReference type="EnsemblMetazoa" id="AALFPA23_022903.R34033">
    <property type="protein sequence ID" value="AALFPA23_022903.P34033"/>
    <property type="gene ID" value="AALFPA23_022903"/>
</dbReference>
<feature type="region of interest" description="Disordered" evidence="1">
    <location>
        <begin position="1"/>
        <end position="25"/>
    </location>
</feature>
<accession>A0ABM1ZYW8</accession>
<dbReference type="RefSeq" id="XP_062709105.1">
    <property type="nucleotide sequence ID" value="XM_062853121.1"/>
</dbReference>
<organism evidence="3 4">
    <name type="scientific">Aedes albopictus</name>
    <name type="common">Asian tiger mosquito</name>
    <name type="synonym">Stegomyia albopicta</name>
    <dbReference type="NCBI Taxonomy" id="7160"/>
    <lineage>
        <taxon>Eukaryota</taxon>
        <taxon>Metazoa</taxon>
        <taxon>Ecdysozoa</taxon>
        <taxon>Arthropoda</taxon>
        <taxon>Hexapoda</taxon>
        <taxon>Insecta</taxon>
        <taxon>Pterygota</taxon>
        <taxon>Neoptera</taxon>
        <taxon>Endopterygota</taxon>
        <taxon>Diptera</taxon>
        <taxon>Nematocera</taxon>
        <taxon>Culicoidea</taxon>
        <taxon>Culicidae</taxon>
        <taxon>Culicinae</taxon>
        <taxon>Aedini</taxon>
        <taxon>Aedes</taxon>
        <taxon>Stegomyia</taxon>
    </lineage>
</organism>
<dbReference type="EnsemblMetazoa" id="AALFPA23_022903.R34030">
    <property type="protein sequence ID" value="AALFPA23_022903.P34030"/>
    <property type="gene ID" value="AALFPA23_022903"/>
</dbReference>
<name>A0ABM1ZYW8_AEDAL</name>
<keyword evidence="2" id="KW-1133">Transmembrane helix</keyword>
<proteinExistence type="predicted"/>
<evidence type="ECO:0000313" key="4">
    <source>
        <dbReference type="Proteomes" id="UP000069940"/>
    </source>
</evidence>
<dbReference type="RefSeq" id="XP_062709100.1">
    <property type="nucleotide sequence ID" value="XM_062853116.1"/>
</dbReference>
<feature type="transmembrane region" description="Helical" evidence="2">
    <location>
        <begin position="45"/>
        <end position="61"/>
    </location>
</feature>
<feature type="compositionally biased region" description="Basic and acidic residues" evidence="1">
    <location>
        <begin position="130"/>
        <end position="139"/>
    </location>
</feature>
<evidence type="ECO:0000313" key="3">
    <source>
        <dbReference type="EnsemblMetazoa" id="AALFPA23_022903.P34039"/>
    </source>
</evidence>
<keyword evidence="4" id="KW-1185">Reference proteome</keyword>
<dbReference type="EnsemblMetazoa" id="AALFPA23_022903.R34032">
    <property type="protein sequence ID" value="AALFPA23_022903.P34032"/>
    <property type="gene ID" value="AALFPA23_022903"/>
</dbReference>
<dbReference type="RefSeq" id="XP_062709096.1">
    <property type="nucleotide sequence ID" value="XM_062853112.1"/>
</dbReference>
<evidence type="ECO:0000256" key="1">
    <source>
        <dbReference type="SAM" id="MobiDB-lite"/>
    </source>
</evidence>
<dbReference type="EnsemblMetazoa" id="AALFPA23_022903.R34036">
    <property type="protein sequence ID" value="AALFPA23_022903.P34036"/>
    <property type="gene ID" value="AALFPA23_022903"/>
</dbReference>
<dbReference type="RefSeq" id="XP_062709104.1">
    <property type="nucleotide sequence ID" value="XM_062853120.1"/>
</dbReference>
<dbReference type="RefSeq" id="XP_062709095.1">
    <property type="nucleotide sequence ID" value="XM_062853111.1"/>
</dbReference>
<dbReference type="EnsemblMetazoa" id="AALFPA23_022903.R34039">
    <property type="protein sequence ID" value="AALFPA23_022903.P34039"/>
    <property type="gene ID" value="AALFPA23_022903"/>
</dbReference>
<dbReference type="RefSeq" id="XP_062709103.1">
    <property type="nucleotide sequence ID" value="XM_062853119.1"/>
</dbReference>
<dbReference type="EnsemblMetazoa" id="AALFPA23_022903.R34031">
    <property type="protein sequence ID" value="AALFPA23_022903.P34031"/>
    <property type="gene ID" value="AALFPA23_022903"/>
</dbReference>
<keyword evidence="2" id="KW-0812">Transmembrane</keyword>
<dbReference type="EnsemblMetazoa" id="AALFPA23_022903.R34040">
    <property type="protein sequence ID" value="AALFPA23_022903.P34040"/>
    <property type="gene ID" value="AALFPA23_022903"/>
</dbReference>
<dbReference type="EnsemblMetazoa" id="AALFPA23_022903.R34029">
    <property type="protein sequence ID" value="AALFPA23_022903.P34029"/>
    <property type="gene ID" value="AALFPA23_022903"/>
</dbReference>
<dbReference type="EnsemblMetazoa" id="AALFPA23_022903.R34037">
    <property type="protein sequence ID" value="AALFPA23_022903.P34037"/>
    <property type="gene ID" value="AALFPA23_022903"/>
</dbReference>
<dbReference type="RefSeq" id="XP_062709101.1">
    <property type="nucleotide sequence ID" value="XM_062853117.1"/>
</dbReference>
<dbReference type="RefSeq" id="XP_062709106.1">
    <property type="nucleotide sequence ID" value="XM_062853122.1"/>
</dbReference>
<sequence>MQQPRYSPAPPPPAGMRPQMPPRHQAIPNTSSVASLLNTKMGNKFTILVLLIALGVAHGAVKLRRNNFVLSLGGGGGLPGLGGFSPAGLGGKQFRPTNIQYSPGSVGDYKHNAPHHHQHHHEESDYDDDYDHHEGGKPEVHHHHHYYGQSGPVGGHAGGFNPGFNDLGSGFEYGR</sequence>
<dbReference type="RefSeq" id="XP_062709102.1">
    <property type="nucleotide sequence ID" value="XM_062853118.1"/>
</dbReference>
<reference evidence="3" key="2">
    <citation type="submission" date="2025-05" db="UniProtKB">
        <authorList>
            <consortium name="EnsemblMetazoa"/>
        </authorList>
    </citation>
    <scope>IDENTIFICATION</scope>
    <source>
        <strain evidence="3">Foshan</strain>
    </source>
</reference>
<keyword evidence="2" id="KW-0472">Membrane</keyword>
<feature type="compositionally biased region" description="Pro residues" evidence="1">
    <location>
        <begin position="7"/>
        <end position="21"/>
    </location>
</feature>
<dbReference type="RefSeq" id="XP_062709098.1">
    <property type="nucleotide sequence ID" value="XM_062853114.1"/>
</dbReference>